<feature type="chain" id="PRO_5044680539" description="Fibronectin type-III domain-containing protein" evidence="4">
    <location>
        <begin position="18"/>
        <end position="619"/>
    </location>
</feature>
<proteinExistence type="predicted"/>
<dbReference type="InterPro" id="IPR036116">
    <property type="entry name" value="FN3_sf"/>
</dbReference>
<dbReference type="InterPro" id="IPR013783">
    <property type="entry name" value="Ig-like_fold"/>
</dbReference>
<organism evidence="6 7">
    <name type="scientific">Eptatretus burgeri</name>
    <name type="common">Inshore hagfish</name>
    <dbReference type="NCBI Taxonomy" id="7764"/>
    <lineage>
        <taxon>Eukaryota</taxon>
        <taxon>Metazoa</taxon>
        <taxon>Chordata</taxon>
        <taxon>Craniata</taxon>
        <taxon>Vertebrata</taxon>
        <taxon>Cyclostomata</taxon>
        <taxon>Myxini</taxon>
        <taxon>Myxiniformes</taxon>
        <taxon>Myxinidae</taxon>
        <taxon>Eptatretinae</taxon>
        <taxon>Eptatretus</taxon>
    </lineage>
</organism>
<feature type="domain" description="Fibronectin type-III" evidence="5">
    <location>
        <begin position="44"/>
        <end position="148"/>
    </location>
</feature>
<keyword evidence="4" id="KW-0732">Signal</keyword>
<evidence type="ECO:0000259" key="5">
    <source>
        <dbReference type="PROSITE" id="PS50853"/>
    </source>
</evidence>
<dbReference type="SUPFAM" id="SSF49265">
    <property type="entry name" value="Fibronectin type III"/>
    <property type="match status" value="2"/>
</dbReference>
<evidence type="ECO:0000256" key="2">
    <source>
        <dbReference type="SAM" id="MobiDB-lite"/>
    </source>
</evidence>
<evidence type="ECO:0000256" key="3">
    <source>
        <dbReference type="SAM" id="Phobius"/>
    </source>
</evidence>
<protein>
    <recommendedName>
        <fullName evidence="5">Fibronectin type-III domain-containing protein</fullName>
    </recommendedName>
</protein>
<feature type="transmembrane region" description="Helical" evidence="3">
    <location>
        <begin position="474"/>
        <end position="499"/>
    </location>
</feature>
<dbReference type="GO" id="GO:0007399">
    <property type="term" value="P:nervous system development"/>
    <property type="evidence" value="ECO:0007669"/>
    <property type="project" value="TreeGrafter"/>
</dbReference>
<feature type="region of interest" description="Disordered" evidence="2">
    <location>
        <begin position="24"/>
        <end position="51"/>
    </location>
</feature>
<evidence type="ECO:0000313" key="7">
    <source>
        <dbReference type="Proteomes" id="UP000694388"/>
    </source>
</evidence>
<keyword evidence="3" id="KW-1133">Transmembrane helix</keyword>
<dbReference type="PANTHER" id="PTHR44170:SF54">
    <property type="entry name" value="FI24025P1"/>
    <property type="match status" value="1"/>
</dbReference>
<sequence>MDAILSAYCLLALLAAAELSSDGSSGAFGGTSPQPTPKVDRPIPPVIVSSPKGPDSTFYDLRWRPGVGAASQVAVYLVRYRKITDVKPTPAKVEPPSRWNSMRVPGDQRGLRLPGLLPDSCYDLRIEARGSAGHGQPASLVFCTTSVDADSSPKRAVQPHSQPPVSQDRPPAPTGVRAQVAGGSSGGVFVSWTPQGDLPPTAYTVEAQRNVWPSRRGRRKPGSWRRKGSAITSGTSGPVKRRTGSNAQGMRRSKNGGRKERRRLRGRGEWRAVVLSVQGARRAARVTGLAPGAVYRFRVAALGPHGRGPWSSPSHLFYVPSHDPPHPGPPSLAGGPPTLPAPRIKAAMAASSTTIQLTWQLPMEMRSEMIRSIAVYYRPTDSDDESAYSQLLLEGKREEYLLHGLLPETSYDLKLRWFSQDGASSHFSNVMICETRALGIEVKVRPSSVAARAGISSTGIRDTVSSHGLTRSTLVYLALGLGLGLLLLVTLLLLCLGFWKNRNMPDKHGSSPTPISIPLPGTSCIQGSLVPAANPQCLGVSLAPQAPPIFGKMEVPNSETRRILGDRYCWNCRNNNRCCGDVKEPSVNMNVDNHHAGVENAFPLNTRAALMLQRLRERP</sequence>
<feature type="signal peptide" evidence="4">
    <location>
        <begin position="1"/>
        <end position="17"/>
    </location>
</feature>
<feature type="domain" description="Fibronectin type-III" evidence="5">
    <location>
        <begin position="220"/>
        <end position="322"/>
    </location>
</feature>
<reference evidence="6" key="1">
    <citation type="submission" date="2025-05" db="UniProtKB">
        <authorList>
            <consortium name="Ensembl"/>
        </authorList>
    </citation>
    <scope>IDENTIFICATION</scope>
</reference>
<dbReference type="GO" id="GO:0098609">
    <property type="term" value="P:cell-cell adhesion"/>
    <property type="evidence" value="ECO:0007669"/>
    <property type="project" value="TreeGrafter"/>
</dbReference>
<dbReference type="Pfam" id="PF00041">
    <property type="entry name" value="fn3"/>
    <property type="match status" value="2"/>
</dbReference>
<dbReference type="Ensembl" id="ENSEBUT00000018879.1">
    <property type="protein sequence ID" value="ENSEBUP00000018303.1"/>
    <property type="gene ID" value="ENSEBUG00000011415.1"/>
</dbReference>
<dbReference type="Gene3D" id="2.60.40.10">
    <property type="entry name" value="Immunoglobulins"/>
    <property type="match status" value="3"/>
</dbReference>
<dbReference type="InterPro" id="IPR003961">
    <property type="entry name" value="FN3_dom"/>
</dbReference>
<dbReference type="PANTHER" id="PTHR44170">
    <property type="entry name" value="PROTEIN SIDEKICK"/>
    <property type="match status" value="1"/>
</dbReference>
<keyword evidence="7" id="KW-1185">Reference proteome</keyword>
<dbReference type="CDD" id="cd00063">
    <property type="entry name" value="FN3"/>
    <property type="match status" value="3"/>
</dbReference>
<accession>A0A8C4QQC9</accession>
<feature type="region of interest" description="Disordered" evidence="2">
    <location>
        <begin position="211"/>
        <end position="265"/>
    </location>
</feature>
<dbReference type="Proteomes" id="UP000694388">
    <property type="component" value="Unplaced"/>
</dbReference>
<feature type="compositionally biased region" description="Basic residues" evidence="2">
    <location>
        <begin position="251"/>
        <end position="265"/>
    </location>
</feature>
<dbReference type="SMART" id="SM00060">
    <property type="entry name" value="FN3"/>
    <property type="match status" value="3"/>
</dbReference>
<dbReference type="PROSITE" id="PS50853">
    <property type="entry name" value="FN3"/>
    <property type="match status" value="3"/>
</dbReference>
<dbReference type="Ensembl" id="ENSEBUT00000018864.1">
    <property type="protein sequence ID" value="ENSEBUP00000018288.1"/>
    <property type="gene ID" value="ENSEBUG00000011415.1"/>
</dbReference>
<feature type="domain" description="Fibronectin type-III" evidence="5">
    <location>
        <begin position="341"/>
        <end position="438"/>
    </location>
</feature>
<name>A0A8C4QQC9_EPTBU</name>
<dbReference type="GeneTree" id="ENSGT00940000157114"/>
<keyword evidence="3" id="KW-0472">Membrane</keyword>
<evidence type="ECO:0000256" key="4">
    <source>
        <dbReference type="SAM" id="SignalP"/>
    </source>
</evidence>
<keyword evidence="3" id="KW-0812">Transmembrane</keyword>
<feature type="region of interest" description="Disordered" evidence="2">
    <location>
        <begin position="150"/>
        <end position="180"/>
    </location>
</feature>
<feature type="compositionally biased region" description="Basic residues" evidence="2">
    <location>
        <begin position="215"/>
        <end position="228"/>
    </location>
</feature>
<evidence type="ECO:0000313" key="6">
    <source>
        <dbReference type="Ensembl" id="ENSEBUP00000018288.1"/>
    </source>
</evidence>
<dbReference type="AlphaFoldDB" id="A0A8C4QQC9"/>
<evidence type="ECO:0000256" key="1">
    <source>
        <dbReference type="ARBA" id="ARBA00023157"/>
    </source>
</evidence>
<keyword evidence="1" id="KW-1015">Disulfide bond</keyword>